<dbReference type="AlphaFoldDB" id="A0A5S5D5U2"/>
<name>A0A5S5D5U2_9SPHI</name>
<keyword evidence="2" id="KW-1185">Reference proteome</keyword>
<dbReference type="Proteomes" id="UP000325105">
    <property type="component" value="Unassembled WGS sequence"/>
</dbReference>
<evidence type="ECO:0000313" key="2">
    <source>
        <dbReference type="Proteomes" id="UP000325105"/>
    </source>
</evidence>
<proteinExistence type="predicted"/>
<evidence type="ECO:0000313" key="1">
    <source>
        <dbReference type="EMBL" id="TYP91360.1"/>
    </source>
</evidence>
<comment type="caution">
    <text evidence="1">The sequence shown here is derived from an EMBL/GenBank/DDBJ whole genome shotgun (WGS) entry which is preliminary data.</text>
</comment>
<sequence>MAMNENIQTLAKGIEAKLKEANLITDKDSRFANNLAMGNLKDTDWKVALEEVIKQQEQDELKENEAE</sequence>
<accession>A0A5S5D5U2</accession>
<dbReference type="EMBL" id="VNHX01000020">
    <property type="protein sequence ID" value="TYP91360.1"/>
    <property type="molecule type" value="Genomic_DNA"/>
</dbReference>
<reference evidence="1 2" key="1">
    <citation type="submission" date="2019-07" db="EMBL/GenBank/DDBJ databases">
        <title>Genomic Encyclopedia of Archaeal and Bacterial Type Strains, Phase II (KMG-II): from individual species to whole genera.</title>
        <authorList>
            <person name="Goeker M."/>
        </authorList>
    </citation>
    <scope>NUCLEOTIDE SEQUENCE [LARGE SCALE GENOMIC DNA]</scope>
    <source>
        <strain evidence="1 2">DSM 18850</strain>
    </source>
</reference>
<organism evidence="1 2">
    <name type="scientific">Sphingobacterium allocomposti</name>
    <dbReference type="NCBI Taxonomy" id="415956"/>
    <lineage>
        <taxon>Bacteria</taxon>
        <taxon>Pseudomonadati</taxon>
        <taxon>Bacteroidota</taxon>
        <taxon>Sphingobacteriia</taxon>
        <taxon>Sphingobacteriales</taxon>
        <taxon>Sphingobacteriaceae</taxon>
        <taxon>Sphingobacterium</taxon>
    </lineage>
</organism>
<gene>
    <name evidence="1" type="ORF">BC792_12068</name>
</gene>
<protein>
    <submittedName>
        <fullName evidence="1">Uncharacterized protein</fullName>
    </submittedName>
</protein>